<dbReference type="GeneID" id="83695716"/>
<feature type="transmembrane region" description="Helical" evidence="8">
    <location>
        <begin position="43"/>
        <end position="64"/>
    </location>
</feature>
<sequence length="474" mass="50350">MIHQRSGRFPTQQDREYPARTIPGYSTMRGMVSSLLVLSPARVAIGLFMLVILVFTALLSLPVAAANHRPTALNDAGFTAVSAITVTGLSSVNTAEHWSLTGQIIILIAIQVGGIGVMTMVGMLAMAVSERIGLSSRLLSMQATGSSSIGTTRRLILTVLVTTFAIETVLAAVLIPRFIDYTDDGLTGIWYGIFYAISAFCNAGFSLHPMGLTAYAHDPWIILTVCLGVIIGSLGAPTLLVLQQVMRRRARLNLHAKLTLWATGILLIVGFIGFGLLEWNNPDTLGEFNTMEKFQTLVVSTVMPRSGGYAVYPVEELTPASMFLMYALIFIGGGSGSMAGGIKVTTLAVLCLAIVAEARGRQHVTVFHRTIPADTIRVAIALLVGSGVAVLTAMIVLSVLTGASVEQVGFEVLSAFGTCGLSTGLSEQAPAWGQLVLCVMMFLGRVGTITFAAGLATRHAPTLYNYPEERPVIG</sequence>
<keyword evidence="2" id="KW-0813">Transport</keyword>
<dbReference type="GO" id="GO:0005886">
    <property type="term" value="C:plasma membrane"/>
    <property type="evidence" value="ECO:0007669"/>
    <property type="project" value="UniProtKB-SubCell"/>
</dbReference>
<feature type="transmembrane region" description="Helical" evidence="8">
    <location>
        <begin position="155"/>
        <end position="176"/>
    </location>
</feature>
<dbReference type="GO" id="GO:0008324">
    <property type="term" value="F:monoatomic cation transmembrane transporter activity"/>
    <property type="evidence" value="ECO:0007669"/>
    <property type="project" value="InterPro"/>
</dbReference>
<feature type="transmembrane region" description="Helical" evidence="8">
    <location>
        <begin position="323"/>
        <end position="355"/>
    </location>
</feature>
<proteinExistence type="predicted"/>
<dbReference type="InterPro" id="IPR003445">
    <property type="entry name" value="Cat_transpt"/>
</dbReference>
<protein>
    <submittedName>
        <fullName evidence="9">Potassium transporter TrkG</fullName>
    </submittedName>
</protein>
<evidence type="ECO:0000313" key="10">
    <source>
        <dbReference type="Proteomes" id="UP001224674"/>
    </source>
</evidence>
<name>A0AAJ6AMZ6_9MICC</name>
<evidence type="ECO:0000256" key="8">
    <source>
        <dbReference type="SAM" id="Phobius"/>
    </source>
</evidence>
<feature type="transmembrane region" description="Helical" evidence="8">
    <location>
        <begin position="220"/>
        <end position="242"/>
    </location>
</feature>
<evidence type="ECO:0000313" key="9">
    <source>
        <dbReference type="EMBL" id="WGH93040.1"/>
    </source>
</evidence>
<organism evidence="9 10">
    <name type="scientific">Auritidibacter ignavus</name>
    <dbReference type="NCBI Taxonomy" id="678932"/>
    <lineage>
        <taxon>Bacteria</taxon>
        <taxon>Bacillati</taxon>
        <taxon>Actinomycetota</taxon>
        <taxon>Actinomycetes</taxon>
        <taxon>Micrococcales</taxon>
        <taxon>Micrococcaceae</taxon>
        <taxon>Auritidibacter</taxon>
    </lineage>
</organism>
<dbReference type="Pfam" id="PF02386">
    <property type="entry name" value="TrkH"/>
    <property type="match status" value="1"/>
</dbReference>
<evidence type="ECO:0000256" key="7">
    <source>
        <dbReference type="ARBA" id="ARBA00023136"/>
    </source>
</evidence>
<evidence type="ECO:0000256" key="5">
    <source>
        <dbReference type="ARBA" id="ARBA00022989"/>
    </source>
</evidence>
<keyword evidence="7 8" id="KW-0472">Membrane</keyword>
<accession>A0AAJ6AMZ6</accession>
<dbReference type="GO" id="GO:0030001">
    <property type="term" value="P:metal ion transport"/>
    <property type="evidence" value="ECO:0007669"/>
    <property type="project" value="UniProtKB-ARBA"/>
</dbReference>
<comment type="subcellular location">
    <subcellularLocation>
        <location evidence="1">Cell membrane</location>
        <topology evidence="1">Multi-pass membrane protein</topology>
    </subcellularLocation>
</comment>
<gene>
    <name evidence="9" type="ORF">QDX21_12230</name>
</gene>
<keyword evidence="10" id="KW-1185">Reference proteome</keyword>
<feature type="transmembrane region" description="Helical" evidence="8">
    <location>
        <begin position="376"/>
        <end position="400"/>
    </location>
</feature>
<feature type="transmembrane region" description="Helical" evidence="8">
    <location>
        <begin position="254"/>
        <end position="277"/>
    </location>
</feature>
<feature type="transmembrane region" description="Helical" evidence="8">
    <location>
        <begin position="76"/>
        <end position="92"/>
    </location>
</feature>
<evidence type="ECO:0000256" key="1">
    <source>
        <dbReference type="ARBA" id="ARBA00004651"/>
    </source>
</evidence>
<dbReference type="AlphaFoldDB" id="A0AAJ6AMZ6"/>
<feature type="transmembrane region" description="Helical" evidence="8">
    <location>
        <begin position="188"/>
        <end position="208"/>
    </location>
</feature>
<evidence type="ECO:0000256" key="2">
    <source>
        <dbReference type="ARBA" id="ARBA00022448"/>
    </source>
</evidence>
<evidence type="ECO:0000256" key="6">
    <source>
        <dbReference type="ARBA" id="ARBA00023065"/>
    </source>
</evidence>
<dbReference type="RefSeq" id="WP_110098000.1">
    <property type="nucleotide sequence ID" value="NZ_CP122562.1"/>
</dbReference>
<dbReference type="PANTHER" id="PTHR32024">
    <property type="entry name" value="TRK SYSTEM POTASSIUM UPTAKE PROTEIN TRKG-RELATED"/>
    <property type="match status" value="1"/>
</dbReference>
<dbReference type="PANTHER" id="PTHR32024:SF1">
    <property type="entry name" value="KTR SYSTEM POTASSIUM UPTAKE PROTEIN B"/>
    <property type="match status" value="1"/>
</dbReference>
<keyword evidence="5 8" id="KW-1133">Transmembrane helix</keyword>
<evidence type="ECO:0000256" key="4">
    <source>
        <dbReference type="ARBA" id="ARBA00022692"/>
    </source>
</evidence>
<keyword evidence="6" id="KW-0406">Ion transport</keyword>
<feature type="transmembrane region" description="Helical" evidence="8">
    <location>
        <begin position="104"/>
        <end position="128"/>
    </location>
</feature>
<reference evidence="9 10" key="1">
    <citation type="submission" date="2023-03" db="EMBL/GenBank/DDBJ databases">
        <title>Complete genome sequences of several Auritidibacter ignavus strains isolated from ear infections.</title>
        <authorList>
            <person name="Baehr T."/>
            <person name="Baumhoegger A.M."/>
        </authorList>
    </citation>
    <scope>NUCLEOTIDE SEQUENCE [LARGE SCALE GENOMIC DNA]</scope>
    <source>
        <strain evidence="9 10">BABAE-6</strain>
    </source>
</reference>
<evidence type="ECO:0000256" key="3">
    <source>
        <dbReference type="ARBA" id="ARBA00022475"/>
    </source>
</evidence>
<keyword evidence="3" id="KW-1003">Cell membrane</keyword>
<feature type="transmembrane region" description="Helical" evidence="8">
    <location>
        <begin position="431"/>
        <end position="456"/>
    </location>
</feature>
<keyword evidence="4 8" id="KW-0812">Transmembrane</keyword>
<dbReference type="EMBL" id="CP122566">
    <property type="protein sequence ID" value="WGH93040.1"/>
    <property type="molecule type" value="Genomic_DNA"/>
</dbReference>
<dbReference type="Proteomes" id="UP001224674">
    <property type="component" value="Chromosome"/>
</dbReference>